<gene>
    <name evidence="11" type="ORF">NDM98_15995</name>
</gene>
<comment type="similarity">
    <text evidence="2 8">Belongs to the RNase H family.</text>
</comment>
<dbReference type="RefSeq" id="WP_251609850.1">
    <property type="nucleotide sequence ID" value="NZ_JAMQJY010000002.1"/>
</dbReference>
<evidence type="ECO:0000256" key="1">
    <source>
        <dbReference type="ARBA" id="ARBA00000077"/>
    </source>
</evidence>
<dbReference type="InterPro" id="IPR017290">
    <property type="entry name" value="RNase_H_bac"/>
</dbReference>
<evidence type="ECO:0000256" key="6">
    <source>
        <dbReference type="ARBA" id="ARBA00022759"/>
    </source>
</evidence>
<comment type="subcellular location">
    <subcellularLocation>
        <location evidence="8">Cytoplasm</location>
    </subcellularLocation>
</comment>
<evidence type="ECO:0000256" key="4">
    <source>
        <dbReference type="ARBA" id="ARBA00022722"/>
    </source>
</evidence>
<evidence type="ECO:0000256" key="8">
    <source>
        <dbReference type="PIRNR" id="PIRNR037839"/>
    </source>
</evidence>
<dbReference type="InterPro" id="IPR050092">
    <property type="entry name" value="RNase_H"/>
</dbReference>
<evidence type="ECO:0000256" key="5">
    <source>
        <dbReference type="ARBA" id="ARBA00022723"/>
    </source>
</evidence>
<dbReference type="InterPro" id="IPR012337">
    <property type="entry name" value="RNaseH-like_sf"/>
</dbReference>
<proteinExistence type="inferred from homology"/>
<keyword evidence="5 8" id="KW-0479">Metal-binding</keyword>
<dbReference type="Gene3D" id="3.40.970.10">
    <property type="entry name" value="Ribonuclease H1, N-terminal domain"/>
    <property type="match status" value="1"/>
</dbReference>
<evidence type="ECO:0000256" key="2">
    <source>
        <dbReference type="ARBA" id="ARBA00005300"/>
    </source>
</evidence>
<dbReference type="PANTHER" id="PTHR10642:SF26">
    <property type="entry name" value="RIBONUCLEASE H1"/>
    <property type="match status" value="1"/>
</dbReference>
<dbReference type="Proteomes" id="UP001203665">
    <property type="component" value="Unassembled WGS sequence"/>
</dbReference>
<comment type="function">
    <text evidence="8">Endonuclease that specifically degrades the RNA of RNA-DNA hybrids.</text>
</comment>
<organism evidence="11 12">
    <name type="scientific">Alkalicoccobacillus plakortidis</name>
    <dbReference type="NCBI Taxonomy" id="444060"/>
    <lineage>
        <taxon>Bacteria</taxon>
        <taxon>Bacillati</taxon>
        <taxon>Bacillota</taxon>
        <taxon>Bacilli</taxon>
        <taxon>Bacillales</taxon>
        <taxon>Bacillaceae</taxon>
        <taxon>Alkalicoccobacillus</taxon>
    </lineage>
</organism>
<keyword evidence="4 8" id="KW-0540">Nuclease</keyword>
<dbReference type="InterPro" id="IPR002156">
    <property type="entry name" value="RNaseH_domain"/>
</dbReference>
<dbReference type="SUPFAM" id="SSF53098">
    <property type="entry name" value="Ribonuclease H-like"/>
    <property type="match status" value="1"/>
</dbReference>
<dbReference type="Pfam" id="PF01693">
    <property type="entry name" value="Cauli_VI"/>
    <property type="match status" value="1"/>
</dbReference>
<evidence type="ECO:0000259" key="10">
    <source>
        <dbReference type="PROSITE" id="PS50879"/>
    </source>
</evidence>
<keyword evidence="8" id="KW-0963">Cytoplasm</keyword>
<dbReference type="PROSITE" id="PS50879">
    <property type="entry name" value="RNASE_H_1"/>
    <property type="match status" value="1"/>
</dbReference>
<keyword evidence="8" id="KW-0460">Magnesium</keyword>
<dbReference type="InterPro" id="IPR009027">
    <property type="entry name" value="Ribosomal_bL9/RNase_H1_N"/>
</dbReference>
<evidence type="ECO:0000256" key="7">
    <source>
        <dbReference type="ARBA" id="ARBA00022801"/>
    </source>
</evidence>
<dbReference type="InterPro" id="IPR037056">
    <property type="entry name" value="RNase_H1_N_sf"/>
</dbReference>
<keyword evidence="7 8" id="KW-0378">Hydrolase</keyword>
<reference evidence="11" key="1">
    <citation type="submission" date="2022-06" db="EMBL/GenBank/DDBJ databases">
        <title>Alkalicoccobacillus porphyridii sp. nov., isolated from a marine red alga, Porphyridium purpureum and reclassification of Shouchella plakortidis and Shouchella gibsonii as Alkalicoccobacillus plakortidis comb. nov. and Alkalicoccobacillus gibsonii comb. nov.</title>
        <authorList>
            <person name="Kim K.H."/>
            <person name="Lee J.K."/>
            <person name="Han D.M."/>
            <person name="Baek J.H."/>
            <person name="Jeon C.O."/>
        </authorList>
    </citation>
    <scope>NUCLEOTIDE SEQUENCE</scope>
    <source>
        <strain evidence="11">DSM 19153</strain>
    </source>
</reference>
<dbReference type="InterPro" id="IPR011320">
    <property type="entry name" value="RNase_H1_N"/>
</dbReference>
<comment type="catalytic activity">
    <reaction evidence="1 8">
        <text>Endonucleolytic cleavage to 5'-phosphomonoester.</text>
        <dbReference type="EC" id="3.1.26.4"/>
    </reaction>
</comment>
<dbReference type="SUPFAM" id="SSF55658">
    <property type="entry name" value="L9 N-domain-like"/>
    <property type="match status" value="1"/>
</dbReference>
<feature type="domain" description="RNase H type-1" evidence="10">
    <location>
        <begin position="73"/>
        <end position="212"/>
    </location>
</feature>
<dbReference type="Gene3D" id="3.30.420.10">
    <property type="entry name" value="Ribonuclease H-like superfamily/Ribonuclease H"/>
    <property type="match status" value="1"/>
</dbReference>
<keyword evidence="6 8" id="KW-0255">Endonuclease</keyword>
<dbReference type="InterPro" id="IPR036397">
    <property type="entry name" value="RNaseH_sf"/>
</dbReference>
<evidence type="ECO:0000256" key="3">
    <source>
        <dbReference type="ARBA" id="ARBA00012180"/>
    </source>
</evidence>
<keyword evidence="12" id="KW-1185">Reference proteome</keyword>
<accession>A0ABT0XN96</accession>
<evidence type="ECO:0000313" key="11">
    <source>
        <dbReference type="EMBL" id="MCM2676798.1"/>
    </source>
</evidence>
<dbReference type="EC" id="3.1.26.4" evidence="3 8"/>
<evidence type="ECO:0000313" key="12">
    <source>
        <dbReference type="Proteomes" id="UP001203665"/>
    </source>
</evidence>
<dbReference type="NCBIfam" id="NF046109">
    <property type="entry name" value="RNaseH_Halikb"/>
    <property type="match status" value="1"/>
</dbReference>
<name>A0ABT0XN96_9BACI</name>
<dbReference type="PANTHER" id="PTHR10642">
    <property type="entry name" value="RIBONUCLEASE H1"/>
    <property type="match status" value="1"/>
</dbReference>
<feature type="region of interest" description="Disordered" evidence="9">
    <location>
        <begin position="46"/>
        <end position="67"/>
    </location>
</feature>
<evidence type="ECO:0000256" key="9">
    <source>
        <dbReference type="SAM" id="MobiDB-lite"/>
    </source>
</evidence>
<dbReference type="EMBL" id="JAMQJY010000002">
    <property type="protein sequence ID" value="MCM2676798.1"/>
    <property type="molecule type" value="Genomic_DNA"/>
</dbReference>
<sequence>MAKGKFYVVWKGIQPGIYTSWAECEAQVKGFPGARFKSFPTKAEAEEAFQSKPGSRTATKKTTGTKTKKESVISEDKIIWESISVDVGSRGNPGIVEYKGVDTKTGEILFSHGEIHIGTNNMGEFLAIVHALAYLYEQNDSTTPVYSDSKTAIKWVKDRKANSSLERSIKTEEMWLLIDRAEKWLRENRYSNPILKWETKHWGEIKADYGRK</sequence>
<comment type="caution">
    <text evidence="11">The sequence shown here is derived from an EMBL/GenBank/DDBJ whole genome shotgun (WGS) entry which is preliminary data.</text>
</comment>
<protein>
    <recommendedName>
        <fullName evidence="3 8">Ribonuclease H</fullName>
        <ecNumber evidence="3 8">3.1.26.4</ecNumber>
    </recommendedName>
</protein>
<dbReference type="PIRSF" id="PIRSF037839">
    <property type="entry name" value="Ribonuclease_H"/>
    <property type="match status" value="1"/>
</dbReference>